<evidence type="ECO:0000313" key="4">
    <source>
        <dbReference type="Proteomes" id="UP000195521"/>
    </source>
</evidence>
<evidence type="ECO:0000256" key="2">
    <source>
        <dbReference type="SAM" id="Phobius"/>
    </source>
</evidence>
<dbReference type="OrthoDB" id="370041at2759"/>
<protein>
    <recommendedName>
        <fullName evidence="5">General stress protein FMN-binding split barrel domain-containing protein</fullName>
    </recommendedName>
</protein>
<name>A0A1Y1JNJ5_PLAGO</name>
<dbReference type="SUPFAM" id="SSF50475">
    <property type="entry name" value="FMN-binding split barrel"/>
    <property type="match status" value="1"/>
</dbReference>
<keyword evidence="2" id="KW-0472">Membrane</keyword>
<keyword evidence="2" id="KW-0812">Transmembrane</keyword>
<dbReference type="EMBL" id="BDQF01000015">
    <property type="protein sequence ID" value="GAW83830.1"/>
    <property type="molecule type" value="Genomic_DNA"/>
</dbReference>
<dbReference type="RefSeq" id="XP_028546419.1">
    <property type="nucleotide sequence ID" value="XM_028690618.1"/>
</dbReference>
<evidence type="ECO:0000313" key="3">
    <source>
        <dbReference type="EMBL" id="GAW83830.1"/>
    </source>
</evidence>
<sequence length="417" mass="49486">MNINVHKRFIIKCREAHRGARGLHEMEIIRKKNFMGKICLMANGGKINGLTKIQKRYLFFRNEKNDIIKNEIEEILKMEQDPTMMKRREENFLNENDLDERWAKREKYDEQGERREEKQKKEYKNKRGKFKRLFIFITFQSIPIVGIMYLFKYVESVKLAELNFSFDSSEDIIKEALKLIQGNSKCFCVYSENNEIKTFFIDPLDPENCEVNYETGEVDEEKKQIMSCKFDQLSNELKKTEKAPEEDDEVTKMRYTQSSNGSKEIIPKREKTGNSDDITKLLYSMNRPLMHKIMNLKSSTELPLNYLYFCISKNTDIHNFLKKKNEYISLLYSDDTKNIYVTLAGNASIIESDIVRNIFWTNKWSYLIPDDYRDNYVLVKFTPSIVSLKTIGLKNQHWKSNIVRRSIINDKLAWVKI</sequence>
<evidence type="ECO:0008006" key="5">
    <source>
        <dbReference type="Google" id="ProtNLM"/>
    </source>
</evidence>
<comment type="caution">
    <text evidence="3">The sequence shown here is derived from an EMBL/GenBank/DDBJ whole genome shotgun (WGS) entry which is preliminary data.</text>
</comment>
<dbReference type="GeneID" id="39750576"/>
<feature type="transmembrane region" description="Helical" evidence="2">
    <location>
        <begin position="133"/>
        <end position="151"/>
    </location>
</feature>
<reference evidence="4" key="1">
    <citation type="submission" date="2017-04" db="EMBL/GenBank/DDBJ databases">
        <title>Plasmodium gonderi genome.</title>
        <authorList>
            <person name="Arisue N."/>
            <person name="Honma H."/>
            <person name="Kawai S."/>
            <person name="Tougan T."/>
            <person name="Tanabe K."/>
            <person name="Horii T."/>
        </authorList>
    </citation>
    <scope>NUCLEOTIDE SEQUENCE [LARGE SCALE GENOMIC DNA]</scope>
    <source>
        <strain evidence="4">ATCC 30045</strain>
    </source>
</reference>
<accession>A0A1Y1JNJ5</accession>
<dbReference type="AlphaFoldDB" id="A0A1Y1JNJ5"/>
<dbReference type="Gene3D" id="2.30.110.10">
    <property type="entry name" value="Electron Transport, Fmn-binding Protein, Chain A"/>
    <property type="match status" value="1"/>
</dbReference>
<feature type="region of interest" description="Disordered" evidence="1">
    <location>
        <begin position="239"/>
        <end position="270"/>
    </location>
</feature>
<dbReference type="Proteomes" id="UP000195521">
    <property type="component" value="Unassembled WGS sequence"/>
</dbReference>
<gene>
    <name evidence="3" type="ORF">PGO_146280</name>
</gene>
<proteinExistence type="predicted"/>
<keyword evidence="4" id="KW-1185">Reference proteome</keyword>
<keyword evidence="2" id="KW-1133">Transmembrane helix</keyword>
<dbReference type="OMA" id="QHWKSNI"/>
<dbReference type="InterPro" id="IPR012349">
    <property type="entry name" value="Split_barrel_FMN-bd"/>
</dbReference>
<organism evidence="3 4">
    <name type="scientific">Plasmodium gonderi</name>
    <dbReference type="NCBI Taxonomy" id="77519"/>
    <lineage>
        <taxon>Eukaryota</taxon>
        <taxon>Sar</taxon>
        <taxon>Alveolata</taxon>
        <taxon>Apicomplexa</taxon>
        <taxon>Aconoidasida</taxon>
        <taxon>Haemosporida</taxon>
        <taxon>Plasmodiidae</taxon>
        <taxon>Plasmodium</taxon>
        <taxon>Plasmodium (Plasmodium)</taxon>
    </lineage>
</organism>
<evidence type="ECO:0000256" key="1">
    <source>
        <dbReference type="SAM" id="MobiDB-lite"/>
    </source>
</evidence>